<evidence type="ECO:0000313" key="3">
    <source>
        <dbReference type="Proteomes" id="UP001163823"/>
    </source>
</evidence>
<name>A0AAD7VE92_QUISA</name>
<comment type="caution">
    <text evidence="2">The sequence shown here is derived from an EMBL/GenBank/DDBJ whole genome shotgun (WGS) entry which is preliminary data.</text>
</comment>
<dbReference type="EMBL" id="JARAOO010000004">
    <property type="protein sequence ID" value="KAJ7972340.1"/>
    <property type="molecule type" value="Genomic_DNA"/>
</dbReference>
<evidence type="ECO:0000313" key="2">
    <source>
        <dbReference type="EMBL" id="KAJ7972340.1"/>
    </source>
</evidence>
<feature type="compositionally biased region" description="Basic and acidic residues" evidence="1">
    <location>
        <begin position="127"/>
        <end position="137"/>
    </location>
</feature>
<organism evidence="2 3">
    <name type="scientific">Quillaja saponaria</name>
    <name type="common">Soap bark tree</name>
    <dbReference type="NCBI Taxonomy" id="32244"/>
    <lineage>
        <taxon>Eukaryota</taxon>
        <taxon>Viridiplantae</taxon>
        <taxon>Streptophyta</taxon>
        <taxon>Embryophyta</taxon>
        <taxon>Tracheophyta</taxon>
        <taxon>Spermatophyta</taxon>
        <taxon>Magnoliopsida</taxon>
        <taxon>eudicotyledons</taxon>
        <taxon>Gunneridae</taxon>
        <taxon>Pentapetalae</taxon>
        <taxon>rosids</taxon>
        <taxon>fabids</taxon>
        <taxon>Fabales</taxon>
        <taxon>Quillajaceae</taxon>
        <taxon>Quillaja</taxon>
    </lineage>
</organism>
<accession>A0AAD7VE92</accession>
<proteinExistence type="predicted"/>
<reference evidence="2" key="1">
    <citation type="journal article" date="2023" name="Science">
        <title>Elucidation of the pathway for biosynthesis of saponin adjuvants from the soapbark tree.</title>
        <authorList>
            <person name="Reed J."/>
            <person name="Orme A."/>
            <person name="El-Demerdash A."/>
            <person name="Owen C."/>
            <person name="Martin L.B.B."/>
            <person name="Misra R.C."/>
            <person name="Kikuchi S."/>
            <person name="Rejzek M."/>
            <person name="Martin A.C."/>
            <person name="Harkess A."/>
            <person name="Leebens-Mack J."/>
            <person name="Louveau T."/>
            <person name="Stephenson M.J."/>
            <person name="Osbourn A."/>
        </authorList>
    </citation>
    <scope>NUCLEOTIDE SEQUENCE</scope>
    <source>
        <strain evidence="2">S10</strain>
    </source>
</reference>
<dbReference type="KEGG" id="qsa:O6P43_010244"/>
<keyword evidence="3" id="KW-1185">Reference proteome</keyword>
<dbReference type="AlphaFoldDB" id="A0AAD7VE92"/>
<gene>
    <name evidence="2" type="ORF">O6P43_010244</name>
</gene>
<protein>
    <submittedName>
        <fullName evidence="2">Rve domain-containing protein</fullName>
    </submittedName>
</protein>
<evidence type="ECO:0000256" key="1">
    <source>
        <dbReference type="SAM" id="MobiDB-lite"/>
    </source>
</evidence>
<dbReference type="Proteomes" id="UP001163823">
    <property type="component" value="Chromosome 4"/>
</dbReference>
<feature type="region of interest" description="Disordered" evidence="1">
    <location>
        <begin position="127"/>
        <end position="151"/>
    </location>
</feature>
<sequence length="211" mass="24425">MVIPHYMEDRHWENAFQPNLRNGGGNTSGNRGFVLRVETYYEESNETKIRSNLDLLEEVREKAHLHQIIHQQTTARHFNDKVKLRSLQVGDFVLRLNQLRVEARKENSRNHGKARTKFQTLWVRGLTKSEQKRERRQGLIQSPRSPNPGAVEVHQVDSTTLDRELDSPVLAVRHARPLGFHPRSEPPPSPASSFIKVDHLFVFSSLFRLAI</sequence>